<evidence type="ECO:0000313" key="3">
    <source>
        <dbReference type="Proteomes" id="UP000236520"/>
    </source>
</evidence>
<sequence length="28" mass="2772">MPSSGASRNAAAADGGRSPVTTERTARP</sequence>
<evidence type="ECO:0000313" key="2">
    <source>
        <dbReference type="EMBL" id="PNG91183.1"/>
    </source>
</evidence>
<feature type="compositionally biased region" description="Polar residues" evidence="1">
    <location>
        <begin position="19"/>
        <end position="28"/>
    </location>
</feature>
<reference evidence="2 3" key="1">
    <citation type="submission" date="2015-09" db="EMBL/GenBank/DDBJ databases">
        <title>Genome sequence, genome mining and natural product profiling of a biocontrol bacterium Streptomyces malaysiensis F913.</title>
        <authorList>
            <person name="Xu Y."/>
            <person name="Wei J."/>
            <person name="Xie J."/>
            <person name="Li T."/>
            <person name="Zhou Z."/>
        </authorList>
    </citation>
    <scope>NUCLEOTIDE SEQUENCE [LARGE SCALE GENOMIC DNA]</scope>
    <source>
        <strain evidence="2 3">F913</strain>
    </source>
</reference>
<keyword evidence="3" id="KW-1185">Reference proteome</keyword>
<evidence type="ECO:0000256" key="1">
    <source>
        <dbReference type="SAM" id="MobiDB-lite"/>
    </source>
</evidence>
<feature type="region of interest" description="Disordered" evidence="1">
    <location>
        <begin position="1"/>
        <end position="28"/>
    </location>
</feature>
<gene>
    <name evidence="2" type="ORF">SMF913_26648</name>
</gene>
<dbReference type="AlphaFoldDB" id="A0A2J7YT22"/>
<organism evidence="2 3">
    <name type="scientific">Streptomyces malaysiensis</name>
    <dbReference type="NCBI Taxonomy" id="92644"/>
    <lineage>
        <taxon>Bacteria</taxon>
        <taxon>Bacillati</taxon>
        <taxon>Actinomycetota</taxon>
        <taxon>Actinomycetes</taxon>
        <taxon>Kitasatosporales</taxon>
        <taxon>Streptomycetaceae</taxon>
        <taxon>Streptomyces</taxon>
        <taxon>Streptomyces violaceusniger group</taxon>
    </lineage>
</organism>
<protein>
    <submittedName>
        <fullName evidence="2">Uncharacterized protein</fullName>
    </submittedName>
</protein>
<name>A0A2J7YT22_STRMQ</name>
<accession>A0A2J7YT22</accession>
<proteinExistence type="predicted"/>
<dbReference type="EMBL" id="LJIW01000002">
    <property type="protein sequence ID" value="PNG91183.1"/>
    <property type="molecule type" value="Genomic_DNA"/>
</dbReference>
<dbReference type="Proteomes" id="UP000236520">
    <property type="component" value="Unassembled WGS sequence"/>
</dbReference>
<comment type="caution">
    <text evidence="2">The sequence shown here is derived from an EMBL/GenBank/DDBJ whole genome shotgun (WGS) entry which is preliminary data.</text>
</comment>